<evidence type="ECO:0000313" key="2">
    <source>
        <dbReference type="EMBL" id="GIL92328.1"/>
    </source>
</evidence>
<sequence length="103" mass="11401">MGQRKETEETKDGSCFKVYLVIVATSTNTRTSAQTGSHAMMAPQPNNPGISTSHASRTRPPGRYVSRTQSTTRHLATHHGFVLVQALPHMLLEPRPQVQTPYM</sequence>
<dbReference type="EMBL" id="BNCP01000076">
    <property type="protein sequence ID" value="GIL92328.1"/>
    <property type="molecule type" value="Genomic_DNA"/>
</dbReference>
<dbReference type="Proteomes" id="UP000747110">
    <property type="component" value="Unassembled WGS sequence"/>
</dbReference>
<dbReference type="OrthoDB" id="411785at2759"/>
<feature type="region of interest" description="Disordered" evidence="1">
    <location>
        <begin position="32"/>
        <end position="73"/>
    </location>
</feature>
<gene>
    <name evidence="2" type="ORF">Vretifemale_19841</name>
</gene>
<proteinExistence type="predicted"/>
<reference evidence="2" key="1">
    <citation type="journal article" date="2021" name="Proc. Natl. Acad. Sci. U.S.A.">
        <title>Three genomes in the algal genus Volvox reveal the fate of a haploid sex-determining region after a transition to homothallism.</title>
        <authorList>
            <person name="Yamamoto K."/>
            <person name="Hamaji T."/>
            <person name="Kawai-Toyooka H."/>
            <person name="Matsuzaki R."/>
            <person name="Takahashi F."/>
            <person name="Nishimura Y."/>
            <person name="Kawachi M."/>
            <person name="Noguchi H."/>
            <person name="Minakuchi Y."/>
            <person name="Umen J.G."/>
            <person name="Toyoda A."/>
            <person name="Nozaki H."/>
        </authorList>
    </citation>
    <scope>NUCLEOTIDE SEQUENCE</scope>
    <source>
        <strain evidence="2">NIES-3786</strain>
    </source>
</reference>
<evidence type="ECO:0000256" key="1">
    <source>
        <dbReference type="SAM" id="MobiDB-lite"/>
    </source>
</evidence>
<comment type="caution">
    <text evidence="2">The sequence shown here is derived from an EMBL/GenBank/DDBJ whole genome shotgun (WGS) entry which is preliminary data.</text>
</comment>
<keyword evidence="3" id="KW-1185">Reference proteome</keyword>
<evidence type="ECO:0000313" key="3">
    <source>
        <dbReference type="Proteomes" id="UP000747110"/>
    </source>
</evidence>
<accession>A0A8J4CYQ3</accession>
<dbReference type="AlphaFoldDB" id="A0A8J4CYQ3"/>
<protein>
    <submittedName>
        <fullName evidence="2">Uncharacterized protein</fullName>
    </submittedName>
</protein>
<name>A0A8J4CYQ3_9CHLO</name>
<organism evidence="2 3">
    <name type="scientific">Volvox reticuliferus</name>
    <dbReference type="NCBI Taxonomy" id="1737510"/>
    <lineage>
        <taxon>Eukaryota</taxon>
        <taxon>Viridiplantae</taxon>
        <taxon>Chlorophyta</taxon>
        <taxon>core chlorophytes</taxon>
        <taxon>Chlorophyceae</taxon>
        <taxon>CS clade</taxon>
        <taxon>Chlamydomonadales</taxon>
        <taxon>Volvocaceae</taxon>
        <taxon>Volvox</taxon>
    </lineage>
</organism>